<evidence type="ECO:0000256" key="5">
    <source>
        <dbReference type="ARBA" id="ARBA00022958"/>
    </source>
</evidence>
<dbReference type="OrthoDB" id="9763796at2"/>
<evidence type="ECO:0000256" key="4">
    <source>
        <dbReference type="ARBA" id="ARBA00022692"/>
    </source>
</evidence>
<dbReference type="PANTHER" id="PTHR30607:SF2">
    <property type="entry name" value="POTASSIUM-TRANSPORTING ATPASE POTASSIUM-BINDING SUBUNIT"/>
    <property type="match status" value="1"/>
</dbReference>
<evidence type="ECO:0000256" key="8">
    <source>
        <dbReference type="ARBA" id="ARBA00023136"/>
    </source>
</evidence>
<feature type="transmembrane region" description="Helical" evidence="9">
    <location>
        <begin position="493"/>
        <end position="511"/>
    </location>
</feature>
<evidence type="ECO:0000313" key="10">
    <source>
        <dbReference type="EMBL" id="RJL04025.1"/>
    </source>
</evidence>
<evidence type="ECO:0000256" key="1">
    <source>
        <dbReference type="ARBA" id="ARBA00022448"/>
    </source>
</evidence>
<sequence length="567" mass="59191">MPTSYLVLVLYCAVTVGLAWLLAGYMHRVFTGQRVWSSTIIAPIERGCLAAAGPAATRAQGWATYAMAVLAFNLAGFVFLYAVLRLQGVLPWNPVGIGPMPADLAFNTAVSFVTNTNWQAYSGEVQLSYLAQMVGLTVQNFVSAATGMAVAVAVIRGFVATGDGRVGNFWTDLTRAVLYVLLPISILVAILMIWQGVPQSLDAYIRATTLEGASQVIAQGPAASQIAIKQLGTNGGGFFGVNSAHPLENPTILSNMVQSVLILLIPVAFCFLFGRMVGDRRQGWAIFAAMGVLFVAGLVLIHGIEQAGNPMLTELTGITGPNMEGKEVRFGATLSALWAQATTAASNGSVNAMHDSFMPLSGLVMLLNMQVGEVIFGGVGAGFYGMLLYVVLAVFLAGLMVGRTPEYLGKKIEGREVTLAVLAFLSMPLGILVLSAISAVVPAGLGAVQDAGPHGLSEILYAYSSATGNNGSAFAGFGAGVPFHTTLQGISMLLGRYAIIIPMLAIAGSLAMKRPAPATAGTFPTHGPLFVTLLVITVLILGALTFFPALVLGPIAEHVSMLGGQSF</sequence>
<feature type="transmembrane region" description="Helical" evidence="9">
    <location>
        <begin position="129"/>
        <end position="155"/>
    </location>
</feature>
<name>A0A418ZUX5_9RHOB</name>
<dbReference type="RefSeq" id="WP_119886395.1">
    <property type="nucleotide sequence ID" value="NZ_CP067170.1"/>
</dbReference>
<accession>A0A418ZUX5</accession>
<dbReference type="PIRSF" id="PIRSF001294">
    <property type="entry name" value="K_ATPaseA"/>
    <property type="match status" value="1"/>
</dbReference>
<keyword evidence="6 9" id="KW-1133">Transmembrane helix</keyword>
<dbReference type="Proteomes" id="UP000285530">
    <property type="component" value="Unassembled WGS sequence"/>
</dbReference>
<feature type="transmembrane region" description="Helical" evidence="9">
    <location>
        <begin position="419"/>
        <end position="441"/>
    </location>
</feature>
<dbReference type="NCBIfam" id="TIGR00680">
    <property type="entry name" value="kdpA"/>
    <property type="match status" value="1"/>
</dbReference>
<keyword evidence="11" id="KW-1185">Reference proteome</keyword>
<evidence type="ECO:0000256" key="3">
    <source>
        <dbReference type="ARBA" id="ARBA00022538"/>
    </source>
</evidence>
<dbReference type="GO" id="GO:0016787">
    <property type="term" value="F:hydrolase activity"/>
    <property type="evidence" value="ECO:0007669"/>
    <property type="project" value="UniProtKB-KW"/>
</dbReference>
<dbReference type="GO" id="GO:0030955">
    <property type="term" value="F:potassium ion binding"/>
    <property type="evidence" value="ECO:0007669"/>
    <property type="project" value="UniProtKB-UniRule"/>
</dbReference>
<keyword evidence="10" id="KW-0378">Hydrolase</keyword>
<comment type="subunit">
    <text evidence="9">The system is composed of three essential subunits: KdpA, KdpB and KdpC.</text>
</comment>
<feature type="transmembrane region" description="Helical" evidence="9">
    <location>
        <begin position="176"/>
        <end position="194"/>
    </location>
</feature>
<dbReference type="GO" id="GO:0005886">
    <property type="term" value="C:plasma membrane"/>
    <property type="evidence" value="ECO:0007669"/>
    <property type="project" value="UniProtKB-SubCell"/>
</dbReference>
<dbReference type="PANTHER" id="PTHR30607">
    <property type="entry name" value="POTASSIUM-TRANSPORTING ATPASE A CHAIN"/>
    <property type="match status" value="1"/>
</dbReference>
<keyword evidence="7 9" id="KW-0406">Ion transport</keyword>
<protein>
    <recommendedName>
        <fullName evidence="9">Potassium-transporting ATPase potassium-binding subunit</fullName>
    </recommendedName>
    <alternativeName>
        <fullName evidence="9">ATP phosphohydrolase [potassium-transporting] A chain</fullName>
    </alternativeName>
    <alternativeName>
        <fullName evidence="9">Potassium-binding and translocating subunit A</fullName>
    </alternativeName>
    <alternativeName>
        <fullName evidence="9">Potassium-translocating ATPase A chain</fullName>
    </alternativeName>
</protein>
<feature type="transmembrane region" description="Helical" evidence="9">
    <location>
        <begin position="6"/>
        <end position="26"/>
    </location>
</feature>
<dbReference type="GO" id="GO:0008556">
    <property type="term" value="F:P-type potassium transmembrane transporter activity"/>
    <property type="evidence" value="ECO:0007669"/>
    <property type="project" value="InterPro"/>
</dbReference>
<evidence type="ECO:0000256" key="7">
    <source>
        <dbReference type="ARBA" id="ARBA00023065"/>
    </source>
</evidence>
<feature type="transmembrane region" description="Helical" evidence="9">
    <location>
        <begin position="62"/>
        <end position="84"/>
    </location>
</feature>
<keyword evidence="1 9" id="KW-0813">Transport</keyword>
<comment type="function">
    <text evidence="9">Part of the high-affinity ATP-driven potassium transport (or Kdp) system, which catalyzes the hydrolysis of ATP coupled with the electrogenic transport of potassium into the cytoplasm. This subunit binds the extracellular potassium ions and delivers the ions to the membrane domain of KdpB through an intramembrane tunnel.</text>
</comment>
<feature type="transmembrane region" description="Helical" evidence="9">
    <location>
        <begin position="374"/>
        <end position="399"/>
    </location>
</feature>
<organism evidence="10 11">
    <name type="scientific">Paracoccus aestuarii</name>
    <dbReference type="NCBI Taxonomy" id="453842"/>
    <lineage>
        <taxon>Bacteria</taxon>
        <taxon>Pseudomonadati</taxon>
        <taxon>Pseudomonadota</taxon>
        <taxon>Alphaproteobacteria</taxon>
        <taxon>Rhodobacterales</taxon>
        <taxon>Paracoccaceae</taxon>
        <taxon>Paracoccus</taxon>
    </lineage>
</organism>
<keyword evidence="5 9" id="KW-0630">Potassium</keyword>
<reference evidence="10 11" key="1">
    <citation type="submission" date="2018-09" db="EMBL/GenBank/DDBJ databases">
        <title>Paracoccus onubensis nov. sp. a moderate halophilic bacterium isolated from Gruta de las Maravillas (Aracena, Spain).</title>
        <authorList>
            <person name="Jurado V."/>
            <person name="Gutierrez-Patricio S."/>
            <person name="Gonzalez-Pimentel J.L."/>
            <person name="Laiz L."/>
            <person name="Saiz-Jimenez C."/>
        </authorList>
    </citation>
    <scope>NUCLEOTIDE SEQUENCE [LARGE SCALE GENOMIC DNA]</scope>
    <source>
        <strain evidence="10 11">DSM 19484</strain>
    </source>
</reference>
<dbReference type="EMBL" id="QZEV01000043">
    <property type="protein sequence ID" value="RJL04025.1"/>
    <property type="molecule type" value="Genomic_DNA"/>
</dbReference>
<evidence type="ECO:0000313" key="11">
    <source>
        <dbReference type="Proteomes" id="UP000285530"/>
    </source>
</evidence>
<feature type="transmembrane region" description="Helical" evidence="9">
    <location>
        <begin position="531"/>
        <end position="552"/>
    </location>
</feature>
<comment type="subcellular location">
    <subcellularLocation>
        <location evidence="9">Cell membrane</location>
        <topology evidence="9">Multi-pass membrane protein</topology>
    </subcellularLocation>
</comment>
<dbReference type="HAMAP" id="MF_00275">
    <property type="entry name" value="KdpA"/>
    <property type="match status" value="1"/>
</dbReference>
<dbReference type="AlphaFoldDB" id="A0A418ZUX5"/>
<keyword evidence="2 9" id="KW-1003">Cell membrane</keyword>
<feature type="transmembrane region" description="Helical" evidence="9">
    <location>
        <begin position="284"/>
        <end position="304"/>
    </location>
</feature>
<keyword evidence="4 9" id="KW-0812">Transmembrane</keyword>
<evidence type="ECO:0000256" key="9">
    <source>
        <dbReference type="HAMAP-Rule" id="MF_00275"/>
    </source>
</evidence>
<comment type="caution">
    <text evidence="10">The sequence shown here is derived from an EMBL/GenBank/DDBJ whole genome shotgun (WGS) entry which is preliminary data.</text>
</comment>
<evidence type="ECO:0000256" key="2">
    <source>
        <dbReference type="ARBA" id="ARBA00022475"/>
    </source>
</evidence>
<dbReference type="Pfam" id="PF03814">
    <property type="entry name" value="KdpA"/>
    <property type="match status" value="1"/>
</dbReference>
<keyword evidence="3 9" id="KW-0633">Potassium transport</keyword>
<comment type="similarity">
    <text evidence="9">Belongs to the KdpA family.</text>
</comment>
<proteinExistence type="inferred from homology"/>
<dbReference type="InterPro" id="IPR004623">
    <property type="entry name" value="KdpA"/>
</dbReference>
<keyword evidence="8 9" id="KW-0472">Membrane</keyword>
<feature type="transmembrane region" description="Helical" evidence="9">
    <location>
        <begin position="461"/>
        <end position="481"/>
    </location>
</feature>
<gene>
    <name evidence="9 10" type="primary">kdpA</name>
    <name evidence="10" type="ORF">D3P06_09755</name>
</gene>
<feature type="transmembrane region" description="Helical" evidence="9">
    <location>
        <begin position="252"/>
        <end position="272"/>
    </location>
</feature>
<evidence type="ECO:0000256" key="6">
    <source>
        <dbReference type="ARBA" id="ARBA00022989"/>
    </source>
</evidence>